<dbReference type="GO" id="GO:0032039">
    <property type="term" value="C:integrator complex"/>
    <property type="evidence" value="ECO:0007669"/>
    <property type="project" value="TreeGrafter"/>
</dbReference>
<dbReference type="InterPro" id="IPR057412">
    <property type="entry name" value="INTS4_C"/>
</dbReference>
<evidence type="ECO:0000259" key="4">
    <source>
        <dbReference type="Pfam" id="PF25458"/>
    </source>
</evidence>
<gene>
    <name evidence="6" type="primary">LOC103522796</name>
</gene>
<feature type="domain" description="Integrator complex subunit 4/Protein SIEL C-terminal Ig-like" evidence="4">
    <location>
        <begin position="45"/>
        <end position="176"/>
    </location>
</feature>
<comment type="subcellular location">
    <subcellularLocation>
        <location evidence="1">Nucleus</location>
    </subcellularLocation>
</comment>
<keyword evidence="2" id="KW-0539">Nucleus</keyword>
<evidence type="ECO:0000313" key="5">
    <source>
        <dbReference type="Proteomes" id="UP000079169"/>
    </source>
</evidence>
<dbReference type="PaxDb" id="121845-A0A1S3DQZ2"/>
<dbReference type="InterPro" id="IPR056235">
    <property type="entry name" value="INTS4_8HBD"/>
</dbReference>
<organism evidence="5 6">
    <name type="scientific">Diaphorina citri</name>
    <name type="common">Asian citrus psyllid</name>
    <dbReference type="NCBI Taxonomy" id="121845"/>
    <lineage>
        <taxon>Eukaryota</taxon>
        <taxon>Metazoa</taxon>
        <taxon>Ecdysozoa</taxon>
        <taxon>Arthropoda</taxon>
        <taxon>Hexapoda</taxon>
        <taxon>Insecta</taxon>
        <taxon>Pterygota</taxon>
        <taxon>Neoptera</taxon>
        <taxon>Paraneoptera</taxon>
        <taxon>Hemiptera</taxon>
        <taxon>Sternorrhyncha</taxon>
        <taxon>Psylloidea</taxon>
        <taxon>Psyllidae</taxon>
        <taxon>Diaphorininae</taxon>
        <taxon>Diaphorina</taxon>
    </lineage>
</organism>
<evidence type="ECO:0000256" key="1">
    <source>
        <dbReference type="ARBA" id="ARBA00004123"/>
    </source>
</evidence>
<evidence type="ECO:0000313" key="6">
    <source>
        <dbReference type="RefSeq" id="XP_008486112.1"/>
    </source>
</evidence>
<dbReference type="GO" id="GO:0016180">
    <property type="term" value="P:snRNA processing"/>
    <property type="evidence" value="ECO:0007669"/>
    <property type="project" value="TreeGrafter"/>
</dbReference>
<feature type="domain" description="INTS4 8 helical bundle" evidence="3">
    <location>
        <begin position="1"/>
        <end position="36"/>
    </location>
</feature>
<protein>
    <submittedName>
        <fullName evidence="6">Integrator complex subunit 4-like</fullName>
    </submittedName>
</protein>
<reference evidence="6" key="1">
    <citation type="submission" date="2025-08" db="UniProtKB">
        <authorList>
            <consortium name="RefSeq"/>
        </authorList>
    </citation>
    <scope>IDENTIFICATION</scope>
</reference>
<proteinExistence type="predicted"/>
<evidence type="ECO:0000259" key="3">
    <source>
        <dbReference type="Pfam" id="PF24493"/>
    </source>
</evidence>
<evidence type="ECO:0000256" key="2">
    <source>
        <dbReference type="ARBA" id="ARBA00023242"/>
    </source>
</evidence>
<keyword evidence="5" id="KW-1185">Reference proteome</keyword>
<dbReference type="Proteomes" id="UP000079169">
    <property type="component" value="Unplaced"/>
</dbReference>
<dbReference type="Pfam" id="PF24493">
    <property type="entry name" value="INTS4_8HBD"/>
    <property type="match status" value="1"/>
</dbReference>
<dbReference type="AlphaFoldDB" id="A0A1S3DQZ2"/>
<dbReference type="GeneID" id="103522796"/>
<accession>A0A1S3DQZ2</accession>
<dbReference type="Pfam" id="PF25458">
    <property type="entry name" value="INTS4_C"/>
    <property type="match status" value="1"/>
</dbReference>
<sequence length="180" mass="19746">MMKDLNQLEETKPGTVARCLLPLLQLCDLTSPPQPNTQVGMCYAVINSPAPSSDTILKFTAGLVMGISMDADIYHLSNTACLRIRVKYPDQQTHLIIPQASHLKPQNYDDGATHRLVTTALISAQVWTEASHVELSLVLDLSQNEGPLSHSLQTSIQPCIIDLCKPVKINIQPKPVKRGI</sequence>
<dbReference type="STRING" id="121845.A0A1S3DQZ2"/>
<dbReference type="KEGG" id="dci:103522796"/>
<dbReference type="OMA" id="CAWTEAC"/>
<dbReference type="RefSeq" id="XP_008486112.1">
    <property type="nucleotide sequence ID" value="XM_008487890.3"/>
</dbReference>
<name>A0A1S3DQZ2_DIACI</name>
<dbReference type="PANTHER" id="PTHR20938:SF0">
    <property type="entry name" value="INTEGRATOR COMPLEX SUBUNIT 4"/>
    <property type="match status" value="1"/>
</dbReference>
<dbReference type="PANTHER" id="PTHR20938">
    <property type="entry name" value="INTEGRATOR COMPLEX SUBUNIT 4"/>
    <property type="match status" value="1"/>
</dbReference>